<keyword evidence="1" id="KW-1133">Transmembrane helix</keyword>
<proteinExistence type="predicted"/>
<organism evidence="2">
    <name type="scientific">bioreactor metagenome</name>
    <dbReference type="NCBI Taxonomy" id="1076179"/>
    <lineage>
        <taxon>unclassified sequences</taxon>
        <taxon>metagenomes</taxon>
        <taxon>ecological metagenomes</taxon>
    </lineage>
</organism>
<feature type="transmembrane region" description="Helical" evidence="1">
    <location>
        <begin position="6"/>
        <end position="28"/>
    </location>
</feature>
<comment type="caution">
    <text evidence="2">The sequence shown here is derived from an EMBL/GenBank/DDBJ whole genome shotgun (WGS) entry which is preliminary data.</text>
</comment>
<keyword evidence="1" id="KW-0472">Membrane</keyword>
<sequence>MVKLLLIMVAMIVTVNKDTIVICVWYWIIMNNRKKFQKLNWQYEDIVNGEMNLITKIYLNVPKH</sequence>
<evidence type="ECO:0000256" key="1">
    <source>
        <dbReference type="SAM" id="Phobius"/>
    </source>
</evidence>
<gene>
    <name evidence="2" type="ORF">SDC9_212497</name>
</gene>
<name>A0A645JM71_9ZZZZ</name>
<accession>A0A645JM71</accession>
<dbReference type="AlphaFoldDB" id="A0A645JM71"/>
<dbReference type="EMBL" id="VSSQ01146005">
    <property type="protein sequence ID" value="MPN64721.1"/>
    <property type="molecule type" value="Genomic_DNA"/>
</dbReference>
<reference evidence="2" key="1">
    <citation type="submission" date="2019-08" db="EMBL/GenBank/DDBJ databases">
        <authorList>
            <person name="Kucharzyk K."/>
            <person name="Murdoch R.W."/>
            <person name="Higgins S."/>
            <person name="Loffler F."/>
        </authorList>
    </citation>
    <scope>NUCLEOTIDE SEQUENCE</scope>
</reference>
<evidence type="ECO:0000313" key="2">
    <source>
        <dbReference type="EMBL" id="MPN64721.1"/>
    </source>
</evidence>
<keyword evidence="1" id="KW-0812">Transmembrane</keyword>
<protein>
    <submittedName>
        <fullName evidence="2">Uncharacterized protein</fullName>
    </submittedName>
</protein>